<evidence type="ECO:0000256" key="4">
    <source>
        <dbReference type="PROSITE-ProRule" id="PRU00335"/>
    </source>
</evidence>
<accession>A0A1W2F7Q1</accession>
<evidence type="ECO:0000313" key="6">
    <source>
        <dbReference type="EMBL" id="SMD17638.1"/>
    </source>
</evidence>
<gene>
    <name evidence="6" type="ORF">SAMN05661093_05596</name>
</gene>
<dbReference type="Gene3D" id="1.10.357.10">
    <property type="entry name" value="Tetracycline Repressor, domain 2"/>
    <property type="match status" value="1"/>
</dbReference>
<name>A0A1W2F7Q1_KIBAR</name>
<dbReference type="OrthoDB" id="9795011at2"/>
<evidence type="ECO:0000259" key="5">
    <source>
        <dbReference type="PROSITE" id="PS50977"/>
    </source>
</evidence>
<keyword evidence="7" id="KW-1185">Reference proteome</keyword>
<dbReference type="InterPro" id="IPR049445">
    <property type="entry name" value="TetR_SbtR-like_C"/>
</dbReference>
<proteinExistence type="predicted"/>
<evidence type="ECO:0000256" key="2">
    <source>
        <dbReference type="ARBA" id="ARBA00023125"/>
    </source>
</evidence>
<dbReference type="PANTHER" id="PTHR30055">
    <property type="entry name" value="HTH-TYPE TRANSCRIPTIONAL REGULATOR RUTR"/>
    <property type="match status" value="1"/>
</dbReference>
<organism evidence="6 7">
    <name type="scientific">Kibdelosporangium aridum</name>
    <dbReference type="NCBI Taxonomy" id="2030"/>
    <lineage>
        <taxon>Bacteria</taxon>
        <taxon>Bacillati</taxon>
        <taxon>Actinomycetota</taxon>
        <taxon>Actinomycetes</taxon>
        <taxon>Pseudonocardiales</taxon>
        <taxon>Pseudonocardiaceae</taxon>
        <taxon>Kibdelosporangium</taxon>
    </lineage>
</organism>
<dbReference type="GO" id="GO:0003700">
    <property type="term" value="F:DNA-binding transcription factor activity"/>
    <property type="evidence" value="ECO:0007669"/>
    <property type="project" value="TreeGrafter"/>
</dbReference>
<dbReference type="GO" id="GO:0000976">
    <property type="term" value="F:transcription cis-regulatory region binding"/>
    <property type="evidence" value="ECO:0007669"/>
    <property type="project" value="TreeGrafter"/>
</dbReference>
<evidence type="ECO:0000313" key="7">
    <source>
        <dbReference type="Proteomes" id="UP000192674"/>
    </source>
</evidence>
<dbReference type="SUPFAM" id="SSF46689">
    <property type="entry name" value="Homeodomain-like"/>
    <property type="match status" value="1"/>
</dbReference>
<dbReference type="Pfam" id="PF00440">
    <property type="entry name" value="TetR_N"/>
    <property type="match status" value="1"/>
</dbReference>
<evidence type="ECO:0000256" key="1">
    <source>
        <dbReference type="ARBA" id="ARBA00023015"/>
    </source>
</evidence>
<dbReference type="InterPro" id="IPR050109">
    <property type="entry name" value="HTH-type_TetR-like_transc_reg"/>
</dbReference>
<keyword evidence="1" id="KW-0805">Transcription regulation</keyword>
<keyword evidence="3" id="KW-0804">Transcription</keyword>
<dbReference type="PANTHER" id="PTHR30055:SF234">
    <property type="entry name" value="HTH-TYPE TRANSCRIPTIONAL REGULATOR BETI"/>
    <property type="match status" value="1"/>
</dbReference>
<feature type="domain" description="HTH tetR-type" evidence="5">
    <location>
        <begin position="14"/>
        <end position="73"/>
    </location>
</feature>
<keyword evidence="2 4" id="KW-0238">DNA-binding</keyword>
<dbReference type="InterPro" id="IPR001647">
    <property type="entry name" value="HTH_TetR"/>
</dbReference>
<dbReference type="InterPro" id="IPR009057">
    <property type="entry name" value="Homeodomain-like_sf"/>
</dbReference>
<dbReference type="AlphaFoldDB" id="A0A1W2F7Q1"/>
<dbReference type="RefSeq" id="WP_084429910.1">
    <property type="nucleotide sequence ID" value="NZ_FWXV01000005.1"/>
</dbReference>
<dbReference type="Pfam" id="PF21597">
    <property type="entry name" value="TetR_C_43"/>
    <property type="match status" value="1"/>
</dbReference>
<dbReference type="Proteomes" id="UP000192674">
    <property type="component" value="Unassembled WGS sequence"/>
</dbReference>
<evidence type="ECO:0000256" key="3">
    <source>
        <dbReference type="ARBA" id="ARBA00023163"/>
    </source>
</evidence>
<dbReference type="PRINTS" id="PR00455">
    <property type="entry name" value="HTHTETR"/>
</dbReference>
<dbReference type="InterPro" id="IPR036271">
    <property type="entry name" value="Tet_transcr_reg_TetR-rel_C_sf"/>
</dbReference>
<dbReference type="SUPFAM" id="SSF48498">
    <property type="entry name" value="Tetracyclin repressor-like, C-terminal domain"/>
    <property type="match status" value="1"/>
</dbReference>
<reference evidence="6 7" key="1">
    <citation type="submission" date="2017-04" db="EMBL/GenBank/DDBJ databases">
        <authorList>
            <person name="Afonso C.L."/>
            <person name="Miller P.J."/>
            <person name="Scott M.A."/>
            <person name="Spackman E."/>
            <person name="Goraichik I."/>
            <person name="Dimitrov K.M."/>
            <person name="Suarez D.L."/>
            <person name="Swayne D.E."/>
        </authorList>
    </citation>
    <scope>NUCLEOTIDE SEQUENCE [LARGE SCALE GENOMIC DNA]</scope>
    <source>
        <strain evidence="6 7">DSM 43828</strain>
    </source>
</reference>
<protein>
    <submittedName>
        <fullName evidence="6">Transcriptional regulator, TetR family</fullName>
    </submittedName>
</protein>
<feature type="DNA-binding region" description="H-T-H motif" evidence="4">
    <location>
        <begin position="36"/>
        <end position="55"/>
    </location>
</feature>
<dbReference type="PROSITE" id="PS50977">
    <property type="entry name" value="HTH_TETR_2"/>
    <property type="match status" value="1"/>
</dbReference>
<dbReference type="EMBL" id="FWXV01000005">
    <property type="protein sequence ID" value="SMD17638.1"/>
    <property type="molecule type" value="Genomic_DNA"/>
</dbReference>
<sequence>MTGPSQRPLRVDAARNAELLVRAAWRAFIESGTEVPLDEIAKRAGVGVATLYRRFPTKDDLLLAVLEWRYAEHIQPAVARALVDPDPWRAVVTALETALAMAAEAHPVIKALRDPGYLLSGLKNRFIADLTTIVDRAQDAGVVRPDLRPSDLPMVVFMLISTLRVSPDPVEGWRRSCALLLAGLRPGSDIPLPEAAVEDC</sequence>